<dbReference type="Gene3D" id="2.10.110.10">
    <property type="entry name" value="Cysteine Rich Protein"/>
    <property type="match status" value="1"/>
</dbReference>
<protein>
    <submittedName>
        <fullName evidence="8">LIM zinc-binding domain-containing protein</fullName>
    </submittedName>
</protein>
<evidence type="ECO:0000259" key="6">
    <source>
        <dbReference type="PROSITE" id="PS50023"/>
    </source>
</evidence>
<evidence type="ECO:0000256" key="2">
    <source>
        <dbReference type="ARBA" id="ARBA00022833"/>
    </source>
</evidence>
<dbReference type="AlphaFoldDB" id="A0A915NCD3"/>
<dbReference type="InterPro" id="IPR036691">
    <property type="entry name" value="Endo/exonu/phosph_ase_sf"/>
</dbReference>
<sequence>MLEEIEALRREKAEEMSRMKRDFEEGRAGGVAQIQKESLEDDLFNELQQKADHQKIKNNFERTAEDEEKQKDCCICSKVVYPVEKIWVGKQLYHTNCFKCSKCGKKLSQNTEKSTSINCYYFNCRSIVNKLCDLRHFVGVENPDLLMLSETWVRDTTLTADELSLNAKYQVYLSNRSNNDKKKGGGVAILIRSDIPSKKILAQNKN</sequence>
<evidence type="ECO:0000256" key="3">
    <source>
        <dbReference type="ARBA" id="ARBA00023038"/>
    </source>
</evidence>
<keyword evidence="1 4" id="KW-0479">Metal-binding</keyword>
<organism evidence="7 8">
    <name type="scientific">Meloidogyne floridensis</name>
    <dbReference type="NCBI Taxonomy" id="298350"/>
    <lineage>
        <taxon>Eukaryota</taxon>
        <taxon>Metazoa</taxon>
        <taxon>Ecdysozoa</taxon>
        <taxon>Nematoda</taxon>
        <taxon>Chromadorea</taxon>
        <taxon>Rhabditida</taxon>
        <taxon>Tylenchina</taxon>
        <taxon>Tylenchomorpha</taxon>
        <taxon>Tylenchoidea</taxon>
        <taxon>Meloidogynidae</taxon>
        <taxon>Meloidogyninae</taxon>
        <taxon>Meloidogyne</taxon>
    </lineage>
</organism>
<accession>A0A915NCD3</accession>
<keyword evidence="2 4" id="KW-0862">Zinc</keyword>
<evidence type="ECO:0000256" key="4">
    <source>
        <dbReference type="PROSITE-ProRule" id="PRU00125"/>
    </source>
</evidence>
<dbReference type="Pfam" id="PF03372">
    <property type="entry name" value="Exo_endo_phos"/>
    <property type="match status" value="1"/>
</dbReference>
<dbReference type="GO" id="GO:0003824">
    <property type="term" value="F:catalytic activity"/>
    <property type="evidence" value="ECO:0007669"/>
    <property type="project" value="InterPro"/>
</dbReference>
<dbReference type="Proteomes" id="UP000887560">
    <property type="component" value="Unplaced"/>
</dbReference>
<evidence type="ECO:0000313" key="8">
    <source>
        <dbReference type="WBParaSite" id="scf7180000416971.g815"/>
    </source>
</evidence>
<dbReference type="InterPro" id="IPR005135">
    <property type="entry name" value="Endo/exonuclease/phosphatase"/>
</dbReference>
<dbReference type="SUPFAM" id="SSF56219">
    <property type="entry name" value="DNase I-like"/>
    <property type="match status" value="1"/>
</dbReference>
<dbReference type="WBParaSite" id="scf7180000416971.g815">
    <property type="protein sequence ID" value="scf7180000416971.g815"/>
    <property type="gene ID" value="scf7180000416971.g815"/>
</dbReference>
<dbReference type="SUPFAM" id="SSF57716">
    <property type="entry name" value="Glucocorticoid receptor-like (DNA-binding domain)"/>
    <property type="match status" value="1"/>
</dbReference>
<evidence type="ECO:0000256" key="1">
    <source>
        <dbReference type="ARBA" id="ARBA00022723"/>
    </source>
</evidence>
<reference evidence="8" key="1">
    <citation type="submission" date="2022-11" db="UniProtKB">
        <authorList>
            <consortium name="WormBaseParasite"/>
        </authorList>
    </citation>
    <scope>IDENTIFICATION</scope>
</reference>
<keyword evidence="7" id="KW-1185">Reference proteome</keyword>
<dbReference type="PROSITE" id="PS00478">
    <property type="entry name" value="LIM_DOMAIN_1"/>
    <property type="match status" value="1"/>
</dbReference>
<evidence type="ECO:0000313" key="7">
    <source>
        <dbReference type="Proteomes" id="UP000887560"/>
    </source>
</evidence>
<dbReference type="InterPro" id="IPR001781">
    <property type="entry name" value="Znf_LIM"/>
</dbReference>
<dbReference type="GO" id="GO:0046872">
    <property type="term" value="F:metal ion binding"/>
    <property type="evidence" value="ECO:0007669"/>
    <property type="project" value="UniProtKB-KW"/>
</dbReference>
<proteinExistence type="predicted"/>
<evidence type="ECO:0000256" key="5">
    <source>
        <dbReference type="SAM" id="MobiDB-lite"/>
    </source>
</evidence>
<keyword evidence="3 4" id="KW-0440">LIM domain</keyword>
<name>A0A915NCD3_9BILA</name>
<feature type="region of interest" description="Disordered" evidence="5">
    <location>
        <begin position="1"/>
        <end position="22"/>
    </location>
</feature>
<feature type="domain" description="LIM zinc-binding" evidence="6">
    <location>
        <begin position="71"/>
        <end position="134"/>
    </location>
</feature>
<dbReference type="PANTHER" id="PTHR24206">
    <property type="entry name" value="OS06G0237300 PROTEIN"/>
    <property type="match status" value="1"/>
</dbReference>
<dbReference type="PROSITE" id="PS50023">
    <property type="entry name" value="LIM_DOMAIN_2"/>
    <property type="match status" value="1"/>
</dbReference>